<evidence type="ECO:0000313" key="2">
    <source>
        <dbReference type="Proteomes" id="UP000001548"/>
    </source>
</evidence>
<dbReference type="GeneID" id="5700769"/>
<dbReference type="Proteomes" id="UP000001548">
    <property type="component" value="Unassembled WGS sequence"/>
</dbReference>
<gene>
    <name evidence="1" type="ORF">GL50803_00103878</name>
</gene>
<protein>
    <submittedName>
        <fullName evidence="1">Uncharacterized protein</fullName>
    </submittedName>
</protein>
<evidence type="ECO:0000313" key="1">
    <source>
        <dbReference type="EMBL" id="KAE8301417.1"/>
    </source>
</evidence>
<dbReference type="EMBL" id="AACB03000005">
    <property type="protein sequence ID" value="KAE8301417.1"/>
    <property type="molecule type" value="Genomic_DNA"/>
</dbReference>
<dbReference type="KEGG" id="gla:GL50803_00103878"/>
<accession>A8BC97</accession>
<dbReference type="OMA" id="AYFCGEN"/>
<organism evidence="1 2">
    <name type="scientific">Giardia intestinalis (strain ATCC 50803 / WB clone C6)</name>
    <name type="common">Giardia lamblia</name>
    <dbReference type="NCBI Taxonomy" id="184922"/>
    <lineage>
        <taxon>Eukaryota</taxon>
        <taxon>Metamonada</taxon>
        <taxon>Diplomonadida</taxon>
        <taxon>Hexamitidae</taxon>
        <taxon>Giardiinae</taxon>
        <taxon>Giardia</taxon>
    </lineage>
</organism>
<dbReference type="VEuPathDB" id="GiardiaDB:GL50803_103878"/>
<proteinExistence type="predicted"/>
<reference evidence="1 2" key="1">
    <citation type="journal article" date="2007" name="Science">
        <title>Genomic minimalism in the early diverging intestinal parasite Giardia lamblia.</title>
        <authorList>
            <person name="Morrison H.G."/>
            <person name="McArthur A.G."/>
            <person name="Gillin F.D."/>
            <person name="Aley S.B."/>
            <person name="Adam R.D."/>
            <person name="Olsen G.J."/>
            <person name="Best A.A."/>
            <person name="Cande W.Z."/>
            <person name="Chen F."/>
            <person name="Cipriano M.J."/>
            <person name="Davids B.J."/>
            <person name="Dawson S.C."/>
            <person name="Elmendorf H.G."/>
            <person name="Hehl A.B."/>
            <person name="Holder M.E."/>
            <person name="Huse S.M."/>
            <person name="Kim U.U."/>
            <person name="Lasek-Nesselquist E."/>
            <person name="Manning G."/>
            <person name="Nigam A."/>
            <person name="Nixon J.E."/>
            <person name="Palm D."/>
            <person name="Passamaneck N.E."/>
            <person name="Prabhu A."/>
            <person name="Reich C.I."/>
            <person name="Reiner D.S."/>
            <person name="Samuelson J."/>
            <person name="Svard S.G."/>
            <person name="Sogin M.L."/>
        </authorList>
    </citation>
    <scope>NUCLEOTIDE SEQUENCE [LARGE SCALE GENOMIC DNA]</scope>
    <source>
        <strain evidence="1 2">WB C6</strain>
    </source>
</reference>
<sequence length="2745" mass="305542">MFSSVIGGLRHPHGSSILSAAIESIKVLRDKRRCELLHRAISLIDEGLSDSSTTTAICRLSYLLFSPENPEPKELAEATEAGHLFWKVIRCISTSSNSSDKTSSLASYIACSSSQVTATEKKFFSIALLTDDALTNEMLIAAAANLYPALFCEYVLVQLPDAYKDESIEMLELLRTRAGVTHGHLEDILSILPQGTLTEDEILQLKEAVTSSLASASNVTFSAYPTPLLPVISRLLSKARPYSREHPAMYSSKGNPLLRILYRSLLQLDSQKQTSTIPGPWLMIQLVLAAAYAVKLQNKVWADTLLQRLLCIVPALEGKYSRILGLCALIHLATSYDTDNSLHAVLTPLTLDEIKLFLTKVEEWMKMDKSSIVLRTLAFQGAISIINSVKSQDQILLAQLAPSLLSVAAGIHHNIGTFINILNAFAAELLEFQGSAILSTLFDLQTAGLSGVSGLLRVADDVRSLVPQASIPLTTDLHAQLQPDLSWRQATLELIRKEKYGSKYGPRLLSSPLFQDLLQLHAFIAINVISFYRFTSALETFLLTCCVATPNNDSASILLRALESDQVSEDYNGPTSSEASFSSNFSTILDAYLSAGEHLFEVISTIYDLSSGLSSNIKAPAPPRLLPSTLRRLSELSILPDTFGYAEFFIVAATARVLVSLYLQDTKMVSNRIRFFPKKAKISSIVLLMGLYLLSDIPEFYRFSPDCASFLNMILPLCINLPLGKRKYRESVLGKHGGSPCHSSTNVLEDAECFSQQSLLSYSDLSYSVRSDGDPLRFHRISLVLAHILYTALSKQLCDLALVDDYLLIMVYISTGVFSSTDSSIESMDTGSSDLDESQCLLLSLTSSWLSPAPICKALLVFLFSNNMPLSLCSDYPGMFNFLTWNAKLIAIRLLDSTLDLLPDSARREVILSSRLYFHKLFVILTELLLIPLQPYISTLLSFLHKISNCLLSQDDVSLASSLGVAVTFPDEPLELVECTKKCMTVSDRMSEPPSYVHCRYKSASGVELFSYCAVLDDRSAITSLYAYLRALIAAHIRRLQEKIGSGKMALVPLEKHAIQQFFTEKRASSLSFSQMFPGMRFLGHSSHLVVGENLYAYFCGENSQLYQEAYTYWYDCFMLDLLFNIPDTFSLKLFNEYEKIKQTIGQQIKDRKKTATPFSDCYKVLTHFIYMHSLLSARRLLQASSVFSLERASSLQSILSAPTSLSTTEPSSRVNSMAQFPSSPCAGIITQGTRDSLLTDQDRRYQVELNIVLTTFWDIYDWARDKGAFSVRTIMHFGQCISAVSSSLVLAMITLCEQRSQSTAASVLLKCYADFCNAEQYYRPVTKLDEAVAAAERIGMVVPRMTSSTYQLEQCCKELIYFATNKSYLLFMDTTAYVLDALLRLPTRPAEFTTAQVLMHLLGYIVLYSGIPRLCRAIIESPIFHRSTGNISKLADSPSYSALYKANVDTIAEFLTNKNANVHSSLFVSYPVCSRYRRLAAYSTTLVDEILEHCWSSPHSWSINTDDSSDSETSPADVDVDKVTVSTRLARHCAEIPETPYVSESILDDDKRYNEHLHRPCEDLNGSMENLLSPELNTNVYSDQNEAHGSSSIFDAEYDAAHTLSRRNSVFRSARSLRNRSLSTTHELLPGDLSVYRALTASIAESKSAGPSELGSTAASFTNFLKDESRRSPPATSRSDARTTVQLAELKRLGYFHMSAISSMVSIMQLIDLPSEARALILGKACLCITFYESSLDHKEFFRTHLANRIIRLLLLAVEQRPQASTITSIVLMFFVCANSKLDISTLGKNYYTNVDKGPILPFLQPLASAILSYFLSLAPHILLQSIYGRYALQRVGVLNSYVDLIGFQQLYPQCIGHATNLDKVFEFAVLWCDASVWFHILKVLLVEGFINTSVDNHTLIYRRTLLRTDGDLVIRMRNLTFIRTIDSLANGTIYRATAQFLLTLGEHTCIQTVLYLISKCVMPLHGYRVGRLLYSFLRALLLQKNQRSDDSRSVLSLLCRLCKAISMVSSLDVMGILSAGLVPLFRRHPELLLGILSDRYTGYQDPSGCIFPRRYGLLEPRDFIIRLLEQQSPEFNLEKHLSDLRVLASKKEMDVYVIPGFRRNLSEMKLALFELLLTKCRDFISMGPYLSGDYEKDEVVSDLVYIYHIIRPPLDSSDVLSRAQYSAFAKLLFERKELYGALLQLAVYVGHMSWDHLSQDGHKVRKHFVYSVLGLSVLNAEVDMNNYSSFITSLEAIKFEDRLNSPLLVPFGCDMPGFFVLSSWVYQVLAVFWEYSTYPCEFSTILQSTFHNLKAIKSIPVWEREDEGAEYVDSADSDMPIEKLATSLSLPVSPANTQASTLKVKRPIKLNGFGLLDCSMLCLLLIVGSNKKRLADYTSTIIDCYDWACSIVDSKKAKKGLALSLTLYASLFLLSSNRQIVNVNSKQIFGPTCQLVNTLYTVSLKGSDQSAHHKEASASQLTKSVPAATDLTVSVVSDKLVLSHLCPDSRVLNQSLGSTTTSSIEQAIKSKAEAEQSSTLDHMSSLERSTVYGYDVPVITTPYLLHIIHCLMAFTDVSSSEPLLDTIKSLLILILRHSQVRRLLPELASLLEFTKCVIKKDTQFILSSLIPSASVLVCYQTAADTNVTYKVLGTLAFLVDIEWSYSAASTSISDALAHLYSHVYTRPNTEVQGLLAFFARLMVSGGISSYTQCNLLRLLTNLVEKALFSAQEVLSIIESILQDACSESVAAQCLISASVLLSM</sequence>
<keyword evidence="2" id="KW-1185">Reference proteome</keyword>
<dbReference type="RefSeq" id="XP_001707855.1">
    <property type="nucleotide sequence ID" value="XM_001707803.1"/>
</dbReference>
<dbReference type="HOGENOM" id="CLU_227088_0_0_1"/>
<name>A8BC97_GIAIC</name>
<comment type="caution">
    <text evidence="1">The sequence shown here is derived from an EMBL/GenBank/DDBJ whole genome shotgun (WGS) entry which is preliminary data.</text>
</comment>